<dbReference type="RefSeq" id="WP_017355880.1">
    <property type="nucleotide sequence ID" value="NZ_SRYW01000015.1"/>
</dbReference>
<organism evidence="2 3">
    <name type="scientific">Stenotrophomonas maltophilia</name>
    <name type="common">Pseudomonas maltophilia</name>
    <name type="synonym">Xanthomonas maltophilia</name>
    <dbReference type="NCBI Taxonomy" id="40324"/>
    <lineage>
        <taxon>Bacteria</taxon>
        <taxon>Pseudomonadati</taxon>
        <taxon>Pseudomonadota</taxon>
        <taxon>Gammaproteobacteria</taxon>
        <taxon>Lysobacterales</taxon>
        <taxon>Lysobacteraceae</taxon>
        <taxon>Stenotrophomonas</taxon>
        <taxon>Stenotrophomonas maltophilia group</taxon>
    </lineage>
</organism>
<protein>
    <submittedName>
        <fullName evidence="2">Uncharacterized protein</fullName>
    </submittedName>
</protein>
<evidence type="ECO:0000313" key="2">
    <source>
        <dbReference type="EMBL" id="TGY32525.1"/>
    </source>
</evidence>
<sequence>MIAIDLATHPKLDDRFEHVRRRVGELLAYMDSANKRPSEVRIYPNDHKHIIRSANSQLRKKAKDQDRLENERRKADGLPGKVKSDADKVESIHYAGTPVVPGATNSRPRKVKP</sequence>
<proteinExistence type="predicted"/>
<dbReference type="Proteomes" id="UP000306631">
    <property type="component" value="Unassembled WGS sequence"/>
</dbReference>
<reference evidence="2 3" key="1">
    <citation type="submission" date="2019-04" db="EMBL/GenBank/DDBJ databases">
        <title>Microbes associate with the intestines of laboratory mice.</title>
        <authorList>
            <person name="Navarre W."/>
            <person name="Wong E."/>
            <person name="Huang K."/>
            <person name="Tropini C."/>
            <person name="Ng K."/>
            <person name="Yu B."/>
        </authorList>
    </citation>
    <scope>NUCLEOTIDE SEQUENCE [LARGE SCALE GENOMIC DNA]</scope>
    <source>
        <strain evidence="2 3">NM62_B4-13</strain>
    </source>
</reference>
<accession>A0A4S2CVM4</accession>
<feature type="region of interest" description="Disordered" evidence="1">
    <location>
        <begin position="51"/>
        <end position="113"/>
    </location>
</feature>
<dbReference type="EMBL" id="SRYW01000015">
    <property type="protein sequence ID" value="TGY32525.1"/>
    <property type="molecule type" value="Genomic_DNA"/>
</dbReference>
<feature type="compositionally biased region" description="Basic and acidic residues" evidence="1">
    <location>
        <begin position="63"/>
        <end position="91"/>
    </location>
</feature>
<name>A0A4S2CVM4_STEMA</name>
<comment type="caution">
    <text evidence="2">The sequence shown here is derived from an EMBL/GenBank/DDBJ whole genome shotgun (WGS) entry which is preliminary data.</text>
</comment>
<gene>
    <name evidence="2" type="ORF">E5352_15175</name>
</gene>
<evidence type="ECO:0000313" key="3">
    <source>
        <dbReference type="Proteomes" id="UP000306631"/>
    </source>
</evidence>
<evidence type="ECO:0000256" key="1">
    <source>
        <dbReference type="SAM" id="MobiDB-lite"/>
    </source>
</evidence>
<dbReference type="AlphaFoldDB" id="A0A4S2CVM4"/>